<reference evidence="1" key="1">
    <citation type="submission" date="2024-02" db="EMBL/GenBank/DDBJ databases">
        <title>Genome sequences of strain Gemmobacter sp. JM10B15.</title>
        <authorList>
            <person name="Zhang M."/>
        </authorList>
    </citation>
    <scope>NUCLEOTIDE SEQUENCE</scope>
    <source>
        <strain evidence="1">JM10B15</strain>
    </source>
</reference>
<name>A0ABU8C078_9RHOB</name>
<gene>
    <name evidence="1" type="ORF">V6590_19575</name>
</gene>
<organism evidence="1 2">
    <name type="scientific">Gemmobacter denitrificans</name>
    <dbReference type="NCBI Taxonomy" id="3123040"/>
    <lineage>
        <taxon>Bacteria</taxon>
        <taxon>Pseudomonadati</taxon>
        <taxon>Pseudomonadota</taxon>
        <taxon>Alphaproteobacteria</taxon>
        <taxon>Rhodobacterales</taxon>
        <taxon>Paracoccaceae</taxon>
        <taxon>Gemmobacter</taxon>
    </lineage>
</organism>
<proteinExistence type="predicted"/>
<sequence length="72" mass="7777">MPKGEAMATDRDILIAAGRALGRIDRDGVRAITRISVDEVEAMALALVILGLKAIPPQQLVPPDELVITRKF</sequence>
<protein>
    <submittedName>
        <fullName evidence="1">Uncharacterized protein</fullName>
    </submittedName>
</protein>
<evidence type="ECO:0000313" key="1">
    <source>
        <dbReference type="EMBL" id="MEH7830357.1"/>
    </source>
</evidence>
<evidence type="ECO:0000313" key="2">
    <source>
        <dbReference type="Proteomes" id="UP001431963"/>
    </source>
</evidence>
<dbReference type="Proteomes" id="UP001431963">
    <property type="component" value="Unassembled WGS sequence"/>
</dbReference>
<keyword evidence="2" id="KW-1185">Reference proteome</keyword>
<comment type="caution">
    <text evidence="1">The sequence shown here is derived from an EMBL/GenBank/DDBJ whole genome shotgun (WGS) entry which is preliminary data.</text>
</comment>
<accession>A0ABU8C078</accession>
<dbReference type="RefSeq" id="WP_335425400.1">
    <property type="nucleotide sequence ID" value="NZ_JBALHR010000022.1"/>
</dbReference>
<dbReference type="EMBL" id="JBALHR010000022">
    <property type="protein sequence ID" value="MEH7830357.1"/>
    <property type="molecule type" value="Genomic_DNA"/>
</dbReference>